<dbReference type="SUPFAM" id="SSF52151">
    <property type="entry name" value="FabD/lysophospholipase-like"/>
    <property type="match status" value="1"/>
</dbReference>
<evidence type="ECO:0000256" key="8">
    <source>
        <dbReference type="ARBA" id="ARBA00023180"/>
    </source>
</evidence>
<comment type="similarity">
    <text evidence="2 11">Belongs to the lysophospholipase family.</text>
</comment>
<dbReference type="RefSeq" id="XP_026602026.1">
    <property type="nucleotide sequence ID" value="XM_026748936.1"/>
</dbReference>
<organism evidence="13 14">
    <name type="scientific">Aspergillus mulundensis</name>
    <dbReference type="NCBI Taxonomy" id="1810919"/>
    <lineage>
        <taxon>Eukaryota</taxon>
        <taxon>Fungi</taxon>
        <taxon>Dikarya</taxon>
        <taxon>Ascomycota</taxon>
        <taxon>Pezizomycotina</taxon>
        <taxon>Eurotiomycetes</taxon>
        <taxon>Eurotiomycetidae</taxon>
        <taxon>Eurotiales</taxon>
        <taxon>Aspergillaceae</taxon>
        <taxon>Aspergillus</taxon>
        <taxon>Aspergillus subgen. Nidulantes</taxon>
    </lineage>
</organism>
<proteinExistence type="inferred from homology"/>
<keyword evidence="14" id="KW-1185">Reference proteome</keyword>
<gene>
    <name evidence="13" type="ORF">DSM5745_06920</name>
</gene>
<evidence type="ECO:0000256" key="11">
    <source>
        <dbReference type="RuleBase" id="RU362103"/>
    </source>
</evidence>
<dbReference type="GeneID" id="38117290"/>
<evidence type="ECO:0000256" key="9">
    <source>
        <dbReference type="ARBA" id="ARBA00049531"/>
    </source>
</evidence>
<evidence type="ECO:0000256" key="3">
    <source>
        <dbReference type="ARBA" id="ARBA00013274"/>
    </source>
</evidence>
<protein>
    <recommendedName>
        <fullName evidence="3 11">Lysophospholipase</fullName>
        <ecNumber evidence="3 11">3.1.1.5</ecNumber>
    </recommendedName>
</protein>
<dbReference type="PANTHER" id="PTHR10728">
    <property type="entry name" value="CYTOSOLIC PHOSPHOLIPASE A2"/>
    <property type="match status" value="1"/>
</dbReference>
<dbReference type="FunFam" id="3.40.1090.10:FF:000010">
    <property type="entry name" value="Lysophospholipase"/>
    <property type="match status" value="1"/>
</dbReference>
<dbReference type="GO" id="GO:0004622">
    <property type="term" value="F:phosphatidylcholine lysophospholipase activity"/>
    <property type="evidence" value="ECO:0007669"/>
    <property type="project" value="UniProtKB-EC"/>
</dbReference>
<dbReference type="STRING" id="1810919.A0A3D8RJZ6"/>
<dbReference type="Proteomes" id="UP000256690">
    <property type="component" value="Unassembled WGS sequence"/>
</dbReference>
<dbReference type="InterPro" id="IPR002642">
    <property type="entry name" value="LysoPLipase_cat_dom"/>
</dbReference>
<dbReference type="PANTHER" id="PTHR10728:SF33">
    <property type="entry name" value="LYSOPHOSPHOLIPASE 1-RELATED"/>
    <property type="match status" value="1"/>
</dbReference>
<dbReference type="Pfam" id="PF01735">
    <property type="entry name" value="PLA2_B"/>
    <property type="match status" value="1"/>
</dbReference>
<dbReference type="EMBL" id="PVWQ01000008">
    <property type="protein sequence ID" value="RDW74258.1"/>
    <property type="molecule type" value="Genomic_DNA"/>
</dbReference>
<comment type="catalytic activity">
    <reaction evidence="9 11">
        <text>a 1-acyl-sn-glycero-3-phosphocholine + H2O = sn-glycerol 3-phosphocholine + a fatty acid + H(+)</text>
        <dbReference type="Rhea" id="RHEA:15177"/>
        <dbReference type="ChEBI" id="CHEBI:15377"/>
        <dbReference type="ChEBI" id="CHEBI:15378"/>
        <dbReference type="ChEBI" id="CHEBI:16870"/>
        <dbReference type="ChEBI" id="CHEBI:28868"/>
        <dbReference type="ChEBI" id="CHEBI:58168"/>
        <dbReference type="EC" id="3.1.1.5"/>
    </reaction>
</comment>
<evidence type="ECO:0000256" key="1">
    <source>
        <dbReference type="ARBA" id="ARBA00002169"/>
    </source>
</evidence>
<name>A0A3D8RJZ6_9EURO</name>
<dbReference type="OrthoDB" id="4084751at2759"/>
<accession>A0A3D8RJZ6</accession>
<dbReference type="GO" id="GO:0046475">
    <property type="term" value="P:glycerophospholipid catabolic process"/>
    <property type="evidence" value="ECO:0007669"/>
    <property type="project" value="TreeGrafter"/>
</dbReference>
<comment type="caution">
    <text evidence="13">The sequence shown here is derived from an EMBL/GenBank/DDBJ whole genome shotgun (WGS) entry which is preliminary data.</text>
</comment>
<evidence type="ECO:0000313" key="14">
    <source>
        <dbReference type="Proteomes" id="UP000256690"/>
    </source>
</evidence>
<dbReference type="Gene3D" id="3.40.1090.10">
    <property type="entry name" value="Cytosolic phospholipase A2 catalytic domain"/>
    <property type="match status" value="1"/>
</dbReference>
<feature type="domain" description="PLA2c" evidence="12">
    <location>
        <begin position="55"/>
        <end position="595"/>
    </location>
</feature>
<dbReference type="CDD" id="cd07203">
    <property type="entry name" value="cPLA2_Fungal_PLB"/>
    <property type="match status" value="1"/>
</dbReference>
<evidence type="ECO:0000256" key="2">
    <source>
        <dbReference type="ARBA" id="ARBA00008780"/>
    </source>
</evidence>
<feature type="signal peptide" evidence="11">
    <location>
        <begin position="1"/>
        <end position="20"/>
    </location>
</feature>
<evidence type="ECO:0000256" key="5">
    <source>
        <dbReference type="ARBA" id="ARBA00022801"/>
    </source>
</evidence>
<dbReference type="PROSITE" id="PS51210">
    <property type="entry name" value="PLA2C"/>
    <property type="match status" value="1"/>
</dbReference>
<reference evidence="13 14" key="1">
    <citation type="journal article" date="2018" name="IMA Fungus">
        <title>IMA Genome-F 9: Draft genome sequence of Annulohypoxylon stygium, Aspergillus mulundensis, Berkeleyomyces basicola (syn. Thielaviopsis basicola), Ceratocystis smalleyi, two Cercospora beticola strains, Coleophoma cylindrospora, Fusarium fracticaudum, Phialophora cf. hyalina, and Morchella septimelata.</title>
        <authorList>
            <person name="Wingfield B.D."/>
            <person name="Bills G.F."/>
            <person name="Dong Y."/>
            <person name="Huang W."/>
            <person name="Nel W.J."/>
            <person name="Swalarsk-Parry B.S."/>
            <person name="Vaghefi N."/>
            <person name="Wilken P.M."/>
            <person name="An Z."/>
            <person name="de Beer Z.W."/>
            <person name="De Vos L."/>
            <person name="Chen L."/>
            <person name="Duong T.A."/>
            <person name="Gao Y."/>
            <person name="Hammerbacher A."/>
            <person name="Kikkert J.R."/>
            <person name="Li Y."/>
            <person name="Li H."/>
            <person name="Li K."/>
            <person name="Li Q."/>
            <person name="Liu X."/>
            <person name="Ma X."/>
            <person name="Naidoo K."/>
            <person name="Pethybridge S.J."/>
            <person name="Sun J."/>
            <person name="Steenkamp E.T."/>
            <person name="van der Nest M.A."/>
            <person name="van Wyk S."/>
            <person name="Wingfield M.J."/>
            <person name="Xiong C."/>
            <person name="Yue Q."/>
            <person name="Zhang X."/>
        </authorList>
    </citation>
    <scope>NUCLEOTIDE SEQUENCE [LARGE SCALE GENOMIC DNA]</scope>
    <source>
        <strain evidence="13 14">DSM 5745</strain>
    </source>
</reference>
<keyword evidence="4 11" id="KW-0732">Signal</keyword>
<dbReference type="EC" id="3.1.1.5" evidence="3 11"/>
<evidence type="ECO:0000259" key="12">
    <source>
        <dbReference type="PROSITE" id="PS51210"/>
    </source>
</evidence>
<keyword evidence="8" id="KW-0325">Glycoprotein</keyword>
<dbReference type="GO" id="GO:0004623">
    <property type="term" value="F:phospholipase A2 activity"/>
    <property type="evidence" value="ECO:0007669"/>
    <property type="project" value="TreeGrafter"/>
</dbReference>
<comment type="function">
    <text evidence="1">Catalyzes the release of fatty acids from lysophospholipids.</text>
</comment>
<dbReference type="InterPro" id="IPR016035">
    <property type="entry name" value="Acyl_Trfase/lysoPLipase"/>
</dbReference>
<evidence type="ECO:0000256" key="7">
    <source>
        <dbReference type="ARBA" id="ARBA00023098"/>
    </source>
</evidence>
<keyword evidence="5 10" id="KW-0378">Hydrolase</keyword>
<evidence type="ECO:0000256" key="4">
    <source>
        <dbReference type="ARBA" id="ARBA00022729"/>
    </source>
</evidence>
<keyword evidence="6 10" id="KW-0442">Lipid degradation</keyword>
<sequence>MKMKVKAKFLALLAVACASATPFFNNDIDIDIDIYGISPRALPNAPNKYAPASVPCPSVRPSIRSASTLSPNETAWLETRKKEVVSPLTSFLTRLNITGFDAKAYMQQVSSNTSDVPTIGIAVSGGGYRAMLNGAGALKAFDGRTANSTATGQLGGLLQSSTYLSALSGGGWLVGSVFINNFTTIQALQNSERTWDLRTNILEGPDVKHLQLLSTAEYWTDLVKAVHSKKHAGFNTSITDYWGRALSYQFINASDGGPSYTWSSIAMMENFKTGRIPMPLLVADGRNPGELVIGSNSTVYEFNPWEFGTFDPAIYAFAPLEYLGSDFTDTHNGSCVRGFDNAGFVMGTSSSLFNQGLLRLNSTSIPETFKKAIASILEAVGQANDDIANYPNPFYSYSGSTAAISSRRELNVVDGGEDGQNVPFHPLIQPARNVDVIFAVDSTANIHNWPNGKSLVRTYERSLNSTGVGNGTAFPAIPDTNTFLNLGLNKRPTFFGCNSWNLTAPAPLIVYLPNAPYTYMSNKSTYDLSYSNADRDAMIENGYNVVTKGNSTEDETWPACVGCAILARSAERTGTDLPDLCGRCFQRYCWNGTLDSSEVKDYEPALLIRTGAAGRVAGAPWGVSLSALVAWVVWM</sequence>
<feature type="chain" id="PRO_5017497695" description="Lysophospholipase" evidence="11">
    <location>
        <begin position="21"/>
        <end position="635"/>
    </location>
</feature>
<evidence type="ECO:0000256" key="10">
    <source>
        <dbReference type="PROSITE-ProRule" id="PRU00555"/>
    </source>
</evidence>
<evidence type="ECO:0000313" key="13">
    <source>
        <dbReference type="EMBL" id="RDW74258.1"/>
    </source>
</evidence>
<evidence type="ECO:0000256" key="6">
    <source>
        <dbReference type="ARBA" id="ARBA00022963"/>
    </source>
</evidence>
<dbReference type="SMART" id="SM00022">
    <property type="entry name" value="PLAc"/>
    <property type="match status" value="1"/>
</dbReference>
<keyword evidence="7 10" id="KW-0443">Lipid metabolism</keyword>
<dbReference type="GO" id="GO:0005783">
    <property type="term" value="C:endoplasmic reticulum"/>
    <property type="evidence" value="ECO:0007669"/>
    <property type="project" value="TreeGrafter"/>
</dbReference>
<dbReference type="AlphaFoldDB" id="A0A3D8RJZ6"/>
<dbReference type="GO" id="GO:0005829">
    <property type="term" value="C:cytosol"/>
    <property type="evidence" value="ECO:0007669"/>
    <property type="project" value="TreeGrafter"/>
</dbReference>